<feature type="domain" description="ABC transporter" evidence="9">
    <location>
        <begin position="2"/>
        <end position="234"/>
    </location>
</feature>
<comment type="caution">
    <text evidence="10">The sequence shown here is derived from an EMBL/GenBank/DDBJ whole genome shotgun (WGS) entry which is preliminary data.</text>
</comment>
<dbReference type="PROSITE" id="PS50893">
    <property type="entry name" value="ABC_TRANSPORTER_2"/>
    <property type="match status" value="1"/>
</dbReference>
<keyword evidence="5 8" id="KW-0067">ATP-binding</keyword>
<dbReference type="Proteomes" id="UP000252479">
    <property type="component" value="Unassembled WGS sequence"/>
</dbReference>
<dbReference type="EC" id="7.6.2.8" evidence="8"/>
<evidence type="ECO:0000256" key="7">
    <source>
        <dbReference type="ARBA" id="ARBA00023136"/>
    </source>
</evidence>
<proteinExistence type="inferred from homology"/>
<dbReference type="GeneID" id="303188561"/>
<sequence>MIDIKNIAIPPRLLPLNLTVQQGEILHIIGPNGSGKSTLLEAASGLLKYEGEVLLSGQSITTLSLADLAHKRAYLPQSGRPAFSMSVFHYLSLSIPAMANQIDIPDAVKEITHLLSIEDKLERSIHQLSGGEWQRVRLAGICIQVWPTLNPYGQVLLLDEPAAPLDVGQESLLYRLIDLMAAKGLAVVMANHDLNRTLRHSDHVLVLKGGVVQAMGATQDVMNEALLSNVFNTKVKMVTHENMPYLLFD</sequence>
<protein>
    <recommendedName>
        <fullName evidence="8">Vitamin B12 import ATP-binding protein BtuD</fullName>
        <ecNumber evidence="8">7.6.2.8</ecNumber>
    </recommendedName>
    <alternativeName>
        <fullName evidence="8">Vitamin B12-transporting ATPase</fullName>
    </alternativeName>
</protein>
<dbReference type="PANTHER" id="PTHR42734:SF18">
    <property type="entry name" value="VITAMIN B12 IMPORT ATP-BINDING PROTEIN BTUD"/>
    <property type="match status" value="1"/>
</dbReference>
<dbReference type="InterPro" id="IPR050153">
    <property type="entry name" value="Metal_Ion_Import_ABC"/>
</dbReference>
<dbReference type="CDD" id="cd03214">
    <property type="entry name" value="ABC_Iron-Siderophores_B12_Hemin"/>
    <property type="match status" value="1"/>
</dbReference>
<dbReference type="GO" id="GO:0015420">
    <property type="term" value="F:ABC-type vitamin B12 transporter activity"/>
    <property type="evidence" value="ECO:0007669"/>
    <property type="project" value="UniProtKB-UniRule"/>
</dbReference>
<dbReference type="InterPro" id="IPR023693">
    <property type="entry name" value="ABC_transptr_BtuD"/>
</dbReference>
<dbReference type="PANTHER" id="PTHR42734">
    <property type="entry name" value="METAL TRANSPORT SYSTEM ATP-BINDING PROTEIN TM_0124-RELATED"/>
    <property type="match status" value="1"/>
</dbReference>
<dbReference type="GO" id="GO:0016887">
    <property type="term" value="F:ATP hydrolysis activity"/>
    <property type="evidence" value="ECO:0007669"/>
    <property type="project" value="InterPro"/>
</dbReference>
<comment type="function">
    <text evidence="8">Part of the ABC transporter complex BtuCDF involved in vitamin B12 import. Responsible for energy coupling to the transport system.</text>
</comment>
<evidence type="ECO:0000256" key="3">
    <source>
        <dbReference type="ARBA" id="ARBA00022519"/>
    </source>
</evidence>
<organism evidence="10 11">
    <name type="scientific">Vibrio casei</name>
    <dbReference type="NCBI Taxonomy" id="673372"/>
    <lineage>
        <taxon>Bacteria</taxon>
        <taxon>Pseudomonadati</taxon>
        <taxon>Pseudomonadota</taxon>
        <taxon>Gammaproteobacteria</taxon>
        <taxon>Vibrionales</taxon>
        <taxon>Vibrionaceae</taxon>
        <taxon>Vibrio</taxon>
    </lineage>
</organism>
<keyword evidence="1 8" id="KW-0813">Transport</keyword>
<comment type="catalytic activity">
    <reaction evidence="8">
        <text>an R-cob(III)alamin(out) + ATP + H2O = an R-cob(III)alamin(in) + ADP + phosphate + H(+)</text>
        <dbReference type="Rhea" id="RHEA:17873"/>
        <dbReference type="ChEBI" id="CHEBI:15377"/>
        <dbReference type="ChEBI" id="CHEBI:15378"/>
        <dbReference type="ChEBI" id="CHEBI:30616"/>
        <dbReference type="ChEBI" id="CHEBI:43474"/>
        <dbReference type="ChEBI" id="CHEBI:140785"/>
        <dbReference type="ChEBI" id="CHEBI:456216"/>
        <dbReference type="EC" id="7.6.2.8"/>
    </reaction>
</comment>
<comment type="subcellular location">
    <subcellularLocation>
        <location evidence="8">Cell membrane</location>
        <topology evidence="8">Peripheral membrane protein</topology>
    </subcellularLocation>
</comment>
<keyword evidence="2 8" id="KW-1003">Cell membrane</keyword>
<dbReference type="FunFam" id="3.40.50.300:FF:000462">
    <property type="entry name" value="Vitamin B12 import ATP-binding protein BtuD"/>
    <property type="match status" value="1"/>
</dbReference>
<dbReference type="HAMAP" id="MF_01005">
    <property type="entry name" value="BtuD"/>
    <property type="match status" value="1"/>
</dbReference>
<dbReference type="RefSeq" id="WP_086958330.1">
    <property type="nucleotide sequence ID" value="NZ_AP018680.1"/>
</dbReference>
<dbReference type="InterPro" id="IPR003439">
    <property type="entry name" value="ABC_transporter-like_ATP-bd"/>
</dbReference>
<evidence type="ECO:0000256" key="2">
    <source>
        <dbReference type="ARBA" id="ARBA00022475"/>
    </source>
</evidence>
<dbReference type="SUPFAM" id="SSF52540">
    <property type="entry name" value="P-loop containing nucleoside triphosphate hydrolases"/>
    <property type="match status" value="1"/>
</dbReference>
<reference evidence="10 11" key="1">
    <citation type="journal article" date="2017" name="Elife">
        <title>Extensive horizontal gene transfer in cheese-associated bacteria.</title>
        <authorList>
            <person name="Bonham K.S."/>
            <person name="Wolfe B.E."/>
            <person name="Dutton R.J."/>
        </authorList>
    </citation>
    <scope>NUCLEOTIDE SEQUENCE [LARGE SCALE GENOMIC DNA]</scope>
    <source>
        <strain evidence="10 11">JB196</strain>
    </source>
</reference>
<evidence type="ECO:0000259" key="9">
    <source>
        <dbReference type="PROSITE" id="PS50893"/>
    </source>
</evidence>
<name>A0A368LN36_9VIBR</name>
<keyword evidence="3" id="KW-0997">Cell inner membrane</keyword>
<evidence type="ECO:0000256" key="5">
    <source>
        <dbReference type="ARBA" id="ARBA00022840"/>
    </source>
</evidence>
<gene>
    <name evidence="8" type="primary">btuD</name>
    <name evidence="10" type="ORF">CIK83_06490</name>
</gene>
<dbReference type="GO" id="GO:0005886">
    <property type="term" value="C:plasma membrane"/>
    <property type="evidence" value="ECO:0007669"/>
    <property type="project" value="UniProtKB-SubCell"/>
</dbReference>
<comment type="similarity">
    <text evidence="8">Belongs to the ABC transporter superfamily. Vitamin B12 importer (TC 3.A.1.13.1) family.</text>
</comment>
<dbReference type="Gene3D" id="3.40.50.300">
    <property type="entry name" value="P-loop containing nucleotide triphosphate hydrolases"/>
    <property type="match status" value="1"/>
</dbReference>
<dbReference type="SMART" id="SM00382">
    <property type="entry name" value="AAA"/>
    <property type="match status" value="1"/>
</dbReference>
<evidence type="ECO:0000256" key="4">
    <source>
        <dbReference type="ARBA" id="ARBA00022741"/>
    </source>
</evidence>
<dbReference type="Pfam" id="PF00005">
    <property type="entry name" value="ABC_tran"/>
    <property type="match status" value="1"/>
</dbReference>
<dbReference type="InterPro" id="IPR003593">
    <property type="entry name" value="AAA+_ATPase"/>
</dbReference>
<accession>A0A368LN36</accession>
<evidence type="ECO:0000313" key="11">
    <source>
        <dbReference type="Proteomes" id="UP000252479"/>
    </source>
</evidence>
<dbReference type="NCBIfam" id="NF002981">
    <property type="entry name" value="PRK03695.1"/>
    <property type="match status" value="1"/>
</dbReference>
<evidence type="ECO:0000256" key="6">
    <source>
        <dbReference type="ARBA" id="ARBA00022967"/>
    </source>
</evidence>
<keyword evidence="4 8" id="KW-0547">Nucleotide-binding</keyword>
<keyword evidence="6 8" id="KW-1278">Translocase</keyword>
<feature type="binding site" evidence="8">
    <location>
        <begin position="30"/>
        <end position="37"/>
    </location>
    <ligand>
        <name>ATP</name>
        <dbReference type="ChEBI" id="CHEBI:30616"/>
    </ligand>
</feature>
<dbReference type="EMBL" id="QPGL01000001">
    <property type="protein sequence ID" value="RCS73292.1"/>
    <property type="molecule type" value="Genomic_DNA"/>
</dbReference>
<dbReference type="OrthoDB" id="5292475at2"/>
<evidence type="ECO:0000313" key="10">
    <source>
        <dbReference type="EMBL" id="RCS73292.1"/>
    </source>
</evidence>
<comment type="subunit">
    <text evidence="8">The complex is composed of two ATP-binding proteins (BtuD), two transmembrane proteins (BtuC) and a solute-binding protein (BtuF).</text>
</comment>
<keyword evidence="7 8" id="KW-0472">Membrane</keyword>
<dbReference type="InterPro" id="IPR027417">
    <property type="entry name" value="P-loop_NTPase"/>
</dbReference>
<evidence type="ECO:0000256" key="8">
    <source>
        <dbReference type="HAMAP-Rule" id="MF_01005"/>
    </source>
</evidence>
<dbReference type="GO" id="GO:0005524">
    <property type="term" value="F:ATP binding"/>
    <property type="evidence" value="ECO:0007669"/>
    <property type="project" value="UniProtKB-KW"/>
</dbReference>
<evidence type="ECO:0000256" key="1">
    <source>
        <dbReference type="ARBA" id="ARBA00022448"/>
    </source>
</evidence>
<keyword evidence="11" id="KW-1185">Reference proteome</keyword>
<keyword evidence="10" id="KW-0378">Hydrolase</keyword>
<dbReference type="AlphaFoldDB" id="A0A368LN36"/>